<feature type="transmembrane region" description="Helical" evidence="2">
    <location>
        <begin position="12"/>
        <end position="35"/>
    </location>
</feature>
<evidence type="ECO:0000256" key="1">
    <source>
        <dbReference type="SAM" id="MobiDB-lite"/>
    </source>
</evidence>
<keyword evidence="2" id="KW-0472">Membrane</keyword>
<evidence type="ECO:0000313" key="4">
    <source>
        <dbReference type="Proteomes" id="UP000392064"/>
    </source>
</evidence>
<sequence>MSNRRIPRSRRAVGALVLLVSAVVVAVVGLIVATVPVPGRRDVLRGRRGWGRRTSAVQRDRPGPP</sequence>
<dbReference type="KEGG" id="aef:GEV26_03565"/>
<feature type="region of interest" description="Disordered" evidence="1">
    <location>
        <begin position="43"/>
        <end position="65"/>
    </location>
</feature>
<keyword evidence="2" id="KW-1133">Transmembrane helix</keyword>
<reference evidence="3 4" key="1">
    <citation type="submission" date="2019-11" db="EMBL/GenBank/DDBJ databases">
        <authorList>
            <person name="Li J."/>
        </authorList>
    </citation>
    <scope>NUCLEOTIDE SEQUENCE [LARGE SCALE GENOMIC DNA]</scope>
    <source>
        <strain evidence="3 4">MF47</strain>
    </source>
</reference>
<keyword evidence="2" id="KW-0812">Transmembrane</keyword>
<evidence type="ECO:0000313" key="3">
    <source>
        <dbReference type="EMBL" id="QGG40519.1"/>
    </source>
</evidence>
<organism evidence="3 4">
    <name type="scientific">Aeromicrobium yanjiei</name>
    <dbReference type="NCBI Taxonomy" id="2662028"/>
    <lineage>
        <taxon>Bacteria</taxon>
        <taxon>Bacillati</taxon>
        <taxon>Actinomycetota</taxon>
        <taxon>Actinomycetes</taxon>
        <taxon>Propionibacteriales</taxon>
        <taxon>Nocardioidaceae</taxon>
        <taxon>Aeromicrobium</taxon>
    </lineage>
</organism>
<keyword evidence="4" id="KW-1185">Reference proteome</keyword>
<dbReference type="Proteomes" id="UP000392064">
    <property type="component" value="Chromosome"/>
</dbReference>
<gene>
    <name evidence="3" type="ORF">GEV26_03565</name>
</gene>
<protein>
    <submittedName>
        <fullName evidence="3">Uncharacterized protein</fullName>
    </submittedName>
</protein>
<accession>A0A5Q2MFN4</accession>
<dbReference type="RefSeq" id="WP_153651790.1">
    <property type="nucleotide sequence ID" value="NZ_CP045737.1"/>
</dbReference>
<evidence type="ECO:0000256" key="2">
    <source>
        <dbReference type="SAM" id="Phobius"/>
    </source>
</evidence>
<dbReference type="EMBL" id="CP045737">
    <property type="protein sequence ID" value="QGG40519.1"/>
    <property type="molecule type" value="Genomic_DNA"/>
</dbReference>
<dbReference type="AlphaFoldDB" id="A0A5Q2MFN4"/>
<proteinExistence type="predicted"/>
<name>A0A5Q2MFN4_9ACTN</name>